<evidence type="ECO:0000313" key="8">
    <source>
        <dbReference type="Proteomes" id="UP000001660"/>
    </source>
</evidence>
<keyword evidence="1 4" id="KW-0349">Heme</keyword>
<dbReference type="OrthoDB" id="9811281at2"/>
<protein>
    <submittedName>
        <fullName evidence="7">Putative Cytochrome c</fullName>
    </submittedName>
</protein>
<dbReference type="InterPro" id="IPR036909">
    <property type="entry name" value="Cyt_c-like_dom_sf"/>
</dbReference>
<gene>
    <name evidence="7" type="ORF">NIDE4247</name>
</gene>
<keyword evidence="3 4" id="KW-0408">Iron</keyword>
<dbReference type="EMBL" id="FP929003">
    <property type="protein sequence ID" value="CBK43912.1"/>
    <property type="molecule type" value="Genomic_DNA"/>
</dbReference>
<evidence type="ECO:0000256" key="4">
    <source>
        <dbReference type="PROSITE-ProRule" id="PRU00433"/>
    </source>
</evidence>
<evidence type="ECO:0000256" key="3">
    <source>
        <dbReference type="ARBA" id="ARBA00023004"/>
    </source>
</evidence>
<dbReference type="PROSITE" id="PS51007">
    <property type="entry name" value="CYTC"/>
    <property type="match status" value="1"/>
</dbReference>
<evidence type="ECO:0000256" key="2">
    <source>
        <dbReference type="ARBA" id="ARBA00022723"/>
    </source>
</evidence>
<dbReference type="Gene3D" id="1.10.760.10">
    <property type="entry name" value="Cytochrome c-like domain"/>
    <property type="match status" value="1"/>
</dbReference>
<dbReference type="HOGENOM" id="CLU_1674714_0_0_0"/>
<feature type="compositionally biased region" description="Basic and acidic residues" evidence="5">
    <location>
        <begin position="12"/>
        <end position="23"/>
    </location>
</feature>
<keyword evidence="2 4" id="KW-0479">Metal-binding</keyword>
<proteinExistence type="predicted"/>
<dbReference type="InterPro" id="IPR009056">
    <property type="entry name" value="Cyt_c-like_dom"/>
</dbReference>
<evidence type="ECO:0000256" key="1">
    <source>
        <dbReference type="ARBA" id="ARBA00022617"/>
    </source>
</evidence>
<dbReference type="Pfam" id="PF13442">
    <property type="entry name" value="Cytochrome_CBB3"/>
    <property type="match status" value="1"/>
</dbReference>
<dbReference type="eggNOG" id="COG2010">
    <property type="taxonomic scope" value="Bacteria"/>
</dbReference>
<dbReference type="KEGG" id="nde:NIDE4247"/>
<organism evidence="7 8">
    <name type="scientific">Nitrospira defluvii</name>
    <dbReference type="NCBI Taxonomy" id="330214"/>
    <lineage>
        <taxon>Bacteria</taxon>
        <taxon>Pseudomonadati</taxon>
        <taxon>Nitrospirota</taxon>
        <taxon>Nitrospiria</taxon>
        <taxon>Nitrospirales</taxon>
        <taxon>Nitrospiraceae</taxon>
        <taxon>Nitrospira</taxon>
    </lineage>
</organism>
<dbReference type="Proteomes" id="UP000001660">
    <property type="component" value="Chromosome"/>
</dbReference>
<dbReference type="GO" id="GO:0020037">
    <property type="term" value="F:heme binding"/>
    <property type="evidence" value="ECO:0007669"/>
    <property type="project" value="InterPro"/>
</dbReference>
<evidence type="ECO:0000313" key="7">
    <source>
        <dbReference type="EMBL" id="CBK43912.1"/>
    </source>
</evidence>
<sequence length="157" mass="16790">MITPAGAQPAEGARDESQSDQRRRSPQGYVPSISDRLLLALLLTCGGTGVLLAQPSETLDHGQAIYRAHCMECHGTTGKGDGIKAPFLSPRPGNLISAATSVKTDTELLRTIAQGKPRTAMPAWKNVLPAEDQQAVLQYIRSLVRFTRPLTPPPPGP</sequence>
<evidence type="ECO:0000259" key="6">
    <source>
        <dbReference type="PROSITE" id="PS51007"/>
    </source>
</evidence>
<accession>D8P8T0</accession>
<dbReference type="GO" id="GO:0046872">
    <property type="term" value="F:metal ion binding"/>
    <property type="evidence" value="ECO:0007669"/>
    <property type="project" value="UniProtKB-KW"/>
</dbReference>
<dbReference type="STRING" id="330214.NIDE4247"/>
<feature type="region of interest" description="Disordered" evidence="5">
    <location>
        <begin position="1"/>
        <end position="29"/>
    </location>
</feature>
<dbReference type="AlphaFoldDB" id="D8P8T0"/>
<feature type="domain" description="Cytochrome c" evidence="6">
    <location>
        <begin position="57"/>
        <end position="144"/>
    </location>
</feature>
<evidence type="ECO:0000256" key="5">
    <source>
        <dbReference type="SAM" id="MobiDB-lite"/>
    </source>
</evidence>
<dbReference type="SUPFAM" id="SSF46626">
    <property type="entry name" value="Cytochrome c"/>
    <property type="match status" value="1"/>
</dbReference>
<reference evidence="7 8" key="1">
    <citation type="journal article" date="2010" name="Proc. Natl. Acad. Sci. U.S.A.">
        <title>A Nitrospira metagenome illuminates the physiology and evolution of globally important nitrite-oxidizing bacteria.</title>
        <authorList>
            <person name="Lucker S."/>
            <person name="Wagner M."/>
            <person name="Maixner F."/>
            <person name="Pelletier E."/>
            <person name="Koch H."/>
            <person name="Vacherie B."/>
            <person name="Rattei T."/>
            <person name="Sinninghe Damste J."/>
            <person name="Spieck E."/>
            <person name="Le Paslier D."/>
            <person name="Daims H."/>
        </authorList>
    </citation>
    <scope>NUCLEOTIDE SEQUENCE [LARGE SCALE GENOMIC DNA]</scope>
</reference>
<name>D8P8T0_9BACT</name>
<dbReference type="GO" id="GO:0009055">
    <property type="term" value="F:electron transfer activity"/>
    <property type="evidence" value="ECO:0007669"/>
    <property type="project" value="InterPro"/>
</dbReference>
<keyword evidence="8" id="KW-1185">Reference proteome</keyword>